<name>L1KR16_9ACTN</name>
<dbReference type="GO" id="GO:0016758">
    <property type="term" value="F:hexosyltransferase activity"/>
    <property type="evidence" value="ECO:0007669"/>
    <property type="project" value="UniProtKB-ARBA"/>
</dbReference>
<keyword evidence="2" id="KW-0328">Glycosyltransferase</keyword>
<keyword evidence="3" id="KW-1185">Reference proteome</keyword>
<evidence type="ECO:0000259" key="1">
    <source>
        <dbReference type="Pfam" id="PF00535"/>
    </source>
</evidence>
<dbReference type="Proteomes" id="UP000010411">
    <property type="component" value="Unassembled WGS sequence"/>
</dbReference>
<feature type="domain" description="Glycosyltransferase 2-like" evidence="1">
    <location>
        <begin position="6"/>
        <end position="167"/>
    </location>
</feature>
<accession>L1KR16</accession>
<evidence type="ECO:0000313" key="3">
    <source>
        <dbReference type="Proteomes" id="UP000010411"/>
    </source>
</evidence>
<proteinExistence type="predicted"/>
<dbReference type="Gene3D" id="3.90.550.10">
    <property type="entry name" value="Spore Coat Polysaccharide Biosynthesis Protein SpsA, Chain A"/>
    <property type="match status" value="1"/>
</dbReference>
<comment type="caution">
    <text evidence="2">The sequence shown here is derived from an EMBL/GenBank/DDBJ whole genome shotgun (WGS) entry which is preliminary data.</text>
</comment>
<dbReference type="InterPro" id="IPR001173">
    <property type="entry name" value="Glyco_trans_2-like"/>
</dbReference>
<dbReference type="OrthoDB" id="3183633at2"/>
<dbReference type="EC" id="2.4.-.-" evidence="2"/>
<dbReference type="PATRIC" id="fig|698759.3.peg.6306"/>
<gene>
    <name evidence="2" type="ORF">STRIP9103_07685</name>
</gene>
<dbReference type="InterPro" id="IPR029044">
    <property type="entry name" value="Nucleotide-diphossugar_trans"/>
</dbReference>
<dbReference type="AlphaFoldDB" id="L1KR16"/>
<keyword evidence="2" id="KW-0808">Transferase</keyword>
<reference evidence="2 3" key="1">
    <citation type="submission" date="2012-11" db="EMBL/GenBank/DDBJ databases">
        <authorList>
            <person name="Huguet-Tapia J.C."/>
            <person name="Durkin A.S."/>
            <person name="Pettis G.S."/>
            <person name="Badger J.H."/>
        </authorList>
    </citation>
    <scope>NUCLEOTIDE SEQUENCE [LARGE SCALE GENOMIC DNA]</scope>
    <source>
        <strain evidence="2 3">91-03</strain>
    </source>
</reference>
<dbReference type="SUPFAM" id="SSF53448">
    <property type="entry name" value="Nucleotide-diphospho-sugar transferases"/>
    <property type="match status" value="1"/>
</dbReference>
<dbReference type="PANTHER" id="PTHR22916">
    <property type="entry name" value="GLYCOSYLTRANSFERASE"/>
    <property type="match status" value="1"/>
</dbReference>
<dbReference type="Pfam" id="PF00535">
    <property type="entry name" value="Glycos_transf_2"/>
    <property type="match status" value="1"/>
</dbReference>
<protein>
    <submittedName>
        <fullName evidence="2">Glycosyltransferase, group 2 family protein</fullName>
        <ecNumber evidence="2">2.4.-.-</ecNumber>
    </submittedName>
</protein>
<dbReference type="PANTHER" id="PTHR22916:SF3">
    <property type="entry name" value="UDP-GLCNAC:BETAGAL BETA-1,3-N-ACETYLGLUCOSAMINYLTRANSFERASE-LIKE PROTEIN 1"/>
    <property type="match status" value="1"/>
</dbReference>
<sequence length="325" mass="36259">MAAKLSVVVPIYNVEPYLPGLLDSLAAQELTDIQVVLVDDGSTDGSSAIAKAMVAEDRRFELISQSNQGLSAARNAGTRVATGRYLAFADADDVVPEKAYRMLVDALEQSGSDIASGDVRRLRSNEVERHGGYADLFATTRLRTHITRDDSLVADRMVWNKVFRRSFWDHHGLEFFLPQYEDAPVTIHAHILASSVDVLSDVVYLWRFRELGEPSITQRHYEPANVAARMRMVVETGDIILRLAPELHDVFAKDMLTGDVFWTVEAGKMNGASDLADSSDLLHRFLGTVEPAVLRQMPAPYLRRVRLFAAGRIDELRAEFAKMPE</sequence>
<dbReference type="CDD" id="cd00761">
    <property type="entry name" value="Glyco_tranf_GTA_type"/>
    <property type="match status" value="1"/>
</dbReference>
<evidence type="ECO:0000313" key="2">
    <source>
        <dbReference type="EMBL" id="EKX63009.1"/>
    </source>
</evidence>
<dbReference type="EMBL" id="AEJC01000471">
    <property type="protein sequence ID" value="EKX63009.1"/>
    <property type="molecule type" value="Genomic_DNA"/>
</dbReference>
<organism evidence="2 3">
    <name type="scientific">Streptomyces ipomoeae 91-03</name>
    <dbReference type="NCBI Taxonomy" id="698759"/>
    <lineage>
        <taxon>Bacteria</taxon>
        <taxon>Bacillati</taxon>
        <taxon>Actinomycetota</taxon>
        <taxon>Actinomycetes</taxon>
        <taxon>Kitasatosporales</taxon>
        <taxon>Streptomycetaceae</taxon>
        <taxon>Streptomyces</taxon>
    </lineage>
</organism>
<dbReference type="RefSeq" id="WP_009326960.1">
    <property type="nucleotide sequence ID" value="NZ_AEJC01000471.1"/>
</dbReference>